<evidence type="ECO:0000313" key="15">
    <source>
        <dbReference type="Proteomes" id="UP000006281"/>
    </source>
</evidence>
<feature type="region of interest" description="Disordered" evidence="10">
    <location>
        <begin position="366"/>
        <end position="391"/>
    </location>
</feature>
<dbReference type="Pfam" id="PF00768">
    <property type="entry name" value="Peptidase_S11"/>
    <property type="match status" value="1"/>
</dbReference>
<dbReference type="HOGENOM" id="CLU_027070_3_0_11"/>
<feature type="chain" id="PRO_5039448366" evidence="12">
    <location>
        <begin position="44"/>
        <end position="443"/>
    </location>
</feature>
<keyword evidence="2 12" id="KW-0732">Signal</keyword>
<keyword evidence="15" id="KW-1185">Reference proteome</keyword>
<dbReference type="PANTHER" id="PTHR21581:SF33">
    <property type="entry name" value="D-ALANYL-D-ALANINE CARBOXYPEPTIDASE DACB"/>
    <property type="match status" value="1"/>
</dbReference>
<dbReference type="GO" id="GO:0009252">
    <property type="term" value="P:peptidoglycan biosynthetic process"/>
    <property type="evidence" value="ECO:0007669"/>
    <property type="project" value="UniProtKB-KW"/>
</dbReference>
<keyword evidence="11" id="KW-1133">Transmembrane helix</keyword>
<evidence type="ECO:0000256" key="10">
    <source>
        <dbReference type="SAM" id="MobiDB-lite"/>
    </source>
</evidence>
<evidence type="ECO:0000256" key="6">
    <source>
        <dbReference type="ARBA" id="ARBA00023316"/>
    </source>
</evidence>
<dbReference type="Proteomes" id="UP000006281">
    <property type="component" value="Chromosome"/>
</dbReference>
<evidence type="ECO:0000256" key="12">
    <source>
        <dbReference type="SAM" id="SignalP"/>
    </source>
</evidence>
<feature type="region of interest" description="Disordered" evidence="10">
    <location>
        <begin position="60"/>
        <end position="81"/>
    </location>
</feature>
<comment type="similarity">
    <text evidence="1 9">Belongs to the peptidase S11 family.</text>
</comment>
<dbReference type="STRING" id="1179773.BN6_38770"/>
<dbReference type="GO" id="GO:0008360">
    <property type="term" value="P:regulation of cell shape"/>
    <property type="evidence" value="ECO:0007669"/>
    <property type="project" value="UniProtKB-KW"/>
</dbReference>
<keyword evidence="5" id="KW-0573">Peptidoglycan synthesis</keyword>
<feature type="active site" description="Proton acceptor" evidence="7">
    <location>
        <position position="149"/>
    </location>
</feature>
<keyword evidence="14" id="KW-0121">Carboxypeptidase</keyword>
<evidence type="ECO:0000256" key="4">
    <source>
        <dbReference type="ARBA" id="ARBA00022960"/>
    </source>
</evidence>
<evidence type="ECO:0000256" key="5">
    <source>
        <dbReference type="ARBA" id="ARBA00022984"/>
    </source>
</evidence>
<organism evidence="14 15">
    <name type="scientific">Saccharothrix espanaensis (strain ATCC 51144 / DSM 44229 / JCM 9112 / NBRC 15066 / NRRL 15764)</name>
    <dbReference type="NCBI Taxonomy" id="1179773"/>
    <lineage>
        <taxon>Bacteria</taxon>
        <taxon>Bacillati</taxon>
        <taxon>Actinomycetota</taxon>
        <taxon>Actinomycetes</taxon>
        <taxon>Pseudonocardiales</taxon>
        <taxon>Pseudonocardiaceae</taxon>
        <taxon>Saccharothrix</taxon>
    </lineage>
</organism>
<name>K0K0V5_SACES</name>
<evidence type="ECO:0000313" key="14">
    <source>
        <dbReference type="EMBL" id="CCH31167.1"/>
    </source>
</evidence>
<accession>K0K0V5</accession>
<dbReference type="Gene3D" id="3.40.710.10">
    <property type="entry name" value="DD-peptidase/beta-lactamase superfamily"/>
    <property type="match status" value="1"/>
</dbReference>
<dbReference type="GO" id="GO:0009002">
    <property type="term" value="F:serine-type D-Ala-D-Ala carboxypeptidase activity"/>
    <property type="evidence" value="ECO:0007669"/>
    <property type="project" value="UniProtKB-EC"/>
</dbReference>
<evidence type="ECO:0000256" key="9">
    <source>
        <dbReference type="RuleBase" id="RU004016"/>
    </source>
</evidence>
<dbReference type="GO" id="GO:0071555">
    <property type="term" value="P:cell wall organization"/>
    <property type="evidence" value="ECO:0007669"/>
    <property type="project" value="UniProtKB-KW"/>
</dbReference>
<evidence type="ECO:0000256" key="7">
    <source>
        <dbReference type="PIRSR" id="PIRSR618044-1"/>
    </source>
</evidence>
<feature type="transmembrane region" description="Helical" evidence="11">
    <location>
        <begin position="406"/>
        <end position="426"/>
    </location>
</feature>
<dbReference type="BioCyc" id="SESP1179773:BN6_RS18760-MONOMER"/>
<feature type="binding site" evidence="8">
    <location>
        <position position="307"/>
    </location>
    <ligand>
        <name>substrate</name>
    </ligand>
</feature>
<evidence type="ECO:0000256" key="1">
    <source>
        <dbReference type="ARBA" id="ARBA00007164"/>
    </source>
</evidence>
<dbReference type="PATRIC" id="fig|1179773.3.peg.3879"/>
<dbReference type="EMBL" id="HE804045">
    <property type="protein sequence ID" value="CCH31167.1"/>
    <property type="molecule type" value="Genomic_DNA"/>
</dbReference>
<feature type="signal peptide" evidence="12">
    <location>
        <begin position="1"/>
        <end position="43"/>
    </location>
</feature>
<keyword evidence="6" id="KW-0961">Cell wall biogenesis/degradation</keyword>
<feature type="active site" evidence="7">
    <location>
        <position position="201"/>
    </location>
</feature>
<dbReference type="PANTHER" id="PTHR21581">
    <property type="entry name" value="D-ALANYL-D-ALANINE CARBOXYPEPTIDASE"/>
    <property type="match status" value="1"/>
</dbReference>
<dbReference type="InterPro" id="IPR012338">
    <property type="entry name" value="Beta-lactam/transpept-like"/>
</dbReference>
<dbReference type="KEGG" id="sesp:BN6_38770"/>
<evidence type="ECO:0000256" key="11">
    <source>
        <dbReference type="SAM" id="Phobius"/>
    </source>
</evidence>
<evidence type="ECO:0000256" key="8">
    <source>
        <dbReference type="PIRSR" id="PIRSR618044-2"/>
    </source>
</evidence>
<keyword evidence="14" id="KW-0645">Protease</keyword>
<gene>
    <name evidence="14" type="ordered locus">BN6_38770</name>
</gene>
<dbReference type="PRINTS" id="PR00725">
    <property type="entry name" value="DADACBPTASE1"/>
</dbReference>
<keyword evidence="11" id="KW-0472">Membrane</keyword>
<keyword evidence="4" id="KW-0133">Cell shape</keyword>
<keyword evidence="3 14" id="KW-0378">Hydrolase</keyword>
<protein>
    <submittedName>
        <fullName evidence="14">Serine-type D-Ala-D-Ala carboxypeptidase</fullName>
        <ecNumber evidence="14">3.4.16.4</ecNumber>
    </submittedName>
</protein>
<evidence type="ECO:0000259" key="13">
    <source>
        <dbReference type="Pfam" id="PF00768"/>
    </source>
</evidence>
<dbReference type="InterPro" id="IPR001967">
    <property type="entry name" value="Peptidase_S11_N"/>
</dbReference>
<dbReference type="SUPFAM" id="SSF56601">
    <property type="entry name" value="beta-lactamase/transpeptidase-like"/>
    <property type="match status" value="1"/>
</dbReference>
<dbReference type="GO" id="GO:0006508">
    <property type="term" value="P:proteolysis"/>
    <property type="evidence" value="ECO:0007669"/>
    <property type="project" value="InterPro"/>
</dbReference>
<keyword evidence="11" id="KW-0812">Transmembrane</keyword>
<feature type="active site" description="Acyl-ester intermediate" evidence="7">
    <location>
        <position position="146"/>
    </location>
</feature>
<evidence type="ECO:0000256" key="2">
    <source>
        <dbReference type="ARBA" id="ARBA00022729"/>
    </source>
</evidence>
<dbReference type="EC" id="3.4.16.4" evidence="14"/>
<feature type="domain" description="Peptidase S11 D-alanyl-D-alanine carboxypeptidase A N-terminal" evidence="13">
    <location>
        <begin position="116"/>
        <end position="334"/>
    </location>
</feature>
<reference evidence="14 15" key="1">
    <citation type="journal article" date="2012" name="BMC Genomics">
        <title>Complete genome sequence of Saccharothrix espanaensis DSM 44229T and comparison to the other completely sequenced Pseudonocardiaceae.</title>
        <authorList>
            <person name="Strobel T."/>
            <person name="Al-Dilaimi A."/>
            <person name="Blom J."/>
            <person name="Gessner A."/>
            <person name="Kalinowski J."/>
            <person name="Luzhetska M."/>
            <person name="Puhler A."/>
            <person name="Szczepanowski R."/>
            <person name="Bechthold A."/>
            <person name="Ruckert C."/>
        </authorList>
    </citation>
    <scope>NUCLEOTIDE SEQUENCE [LARGE SCALE GENOMIC DNA]</scope>
    <source>
        <strain evidence="15">ATCC 51144 / DSM 44229 / JCM 9112 / NBRC 15066 / NRRL 15764</strain>
    </source>
</reference>
<evidence type="ECO:0000256" key="3">
    <source>
        <dbReference type="ARBA" id="ARBA00022801"/>
    </source>
</evidence>
<sequence length="443" mass="44822">MPPSTSWRGAGAVSLCRVRFPASRRPVALVSALCALVAAAALGAPAVGAHVGGHVRAQPPACDNRVPPPAVDTSEQVPPGGVTPSVLPVPEEPIGGEGLGGCGPVLPADAPKLPDGLNAAAWVLADLDSGAVLAGQDPHGRQRPASVIKVLLASVVVKELAGDAKVVATAEDTAQECTCVGLREGAEYTVDQLLQVLMMVSGNDVAHALARKLGGVPAALAKMNALAAEVGALDTRAASPSGLDAPGMSTSAYDMALIFRAALRQPRVAKAMATLTVDFPAADGNGTVVLGSDNRLLSGYEGALGGKTGFTDDARHTFVGAAQRGSRRLVVVLLRGEPQPLRLTEQAALLLDYGFALPATQPVGRLVDGRPTTAKPTPTTPSPAVPAPAGVAGAQEVRDPDAFGTIGLPITIVAGAGLALGLVVFLRKRRARAAQVASATDRQ</sequence>
<dbReference type="InterPro" id="IPR018044">
    <property type="entry name" value="Peptidase_S11"/>
</dbReference>
<dbReference type="AlphaFoldDB" id="K0K0V5"/>
<proteinExistence type="inferred from homology"/>
<dbReference type="eggNOG" id="COG1686">
    <property type="taxonomic scope" value="Bacteria"/>
</dbReference>